<dbReference type="OrthoDB" id="5916942at2"/>
<comment type="caution">
    <text evidence="1">The sequence shown here is derived from an EMBL/GenBank/DDBJ whole genome shotgun (WGS) entry which is preliminary data.</text>
</comment>
<organism evidence="1 2">
    <name type="scientific">Pleionea mediterranea</name>
    <dbReference type="NCBI Taxonomy" id="523701"/>
    <lineage>
        <taxon>Bacteria</taxon>
        <taxon>Pseudomonadati</taxon>
        <taxon>Pseudomonadota</taxon>
        <taxon>Gammaproteobacteria</taxon>
        <taxon>Oceanospirillales</taxon>
        <taxon>Pleioneaceae</taxon>
        <taxon>Pleionea</taxon>
    </lineage>
</organism>
<dbReference type="AlphaFoldDB" id="A0A316FG40"/>
<keyword evidence="2" id="KW-1185">Reference proteome</keyword>
<name>A0A316FG40_9GAMM</name>
<dbReference type="Pfam" id="PF11042">
    <property type="entry name" value="DUF2750"/>
    <property type="match status" value="1"/>
</dbReference>
<sequence length="125" mass="14062">MTQLTSDIDHNYQVFLQQAIDQGVVWALITGDLDKGTAEFALTGSADNDNIDVMPFFSHEDFAQALCSDEWSIYQPHPIDLDDFIDNWLPGMQKDSLLVGVNWNSELEGLESEPLELSLELLETD</sequence>
<evidence type="ECO:0000313" key="1">
    <source>
        <dbReference type="EMBL" id="PWK47273.1"/>
    </source>
</evidence>
<protein>
    <submittedName>
        <fullName evidence="1">Uncharacterized protein DUF2750</fullName>
    </submittedName>
</protein>
<proteinExistence type="predicted"/>
<dbReference type="Proteomes" id="UP000245790">
    <property type="component" value="Unassembled WGS sequence"/>
</dbReference>
<dbReference type="InterPro" id="IPR021284">
    <property type="entry name" value="DUF2750"/>
</dbReference>
<gene>
    <name evidence="1" type="ORF">C8D97_11118</name>
</gene>
<dbReference type="EMBL" id="QGGU01000011">
    <property type="protein sequence ID" value="PWK47273.1"/>
    <property type="molecule type" value="Genomic_DNA"/>
</dbReference>
<evidence type="ECO:0000313" key="2">
    <source>
        <dbReference type="Proteomes" id="UP000245790"/>
    </source>
</evidence>
<accession>A0A316FG40</accession>
<dbReference type="RefSeq" id="WP_109764527.1">
    <property type="nucleotide sequence ID" value="NZ_QGGU01000011.1"/>
</dbReference>
<reference evidence="1 2" key="1">
    <citation type="submission" date="2018-05" db="EMBL/GenBank/DDBJ databases">
        <title>Genomic Encyclopedia of Type Strains, Phase IV (KMG-IV): sequencing the most valuable type-strain genomes for metagenomic binning, comparative biology and taxonomic classification.</title>
        <authorList>
            <person name="Goeker M."/>
        </authorList>
    </citation>
    <scope>NUCLEOTIDE SEQUENCE [LARGE SCALE GENOMIC DNA]</scope>
    <source>
        <strain evidence="1 2">DSM 25350</strain>
    </source>
</reference>